<evidence type="ECO:0000256" key="2">
    <source>
        <dbReference type="SAM" id="SignalP"/>
    </source>
</evidence>
<sequence length="45" mass="5099">STLSSLFTLPLSFWFFTFPRQSKAQSHSPQGEDTTRECQSSTCLI</sequence>
<feature type="chain" id="PRO_5043549939" evidence="2">
    <location>
        <begin position="25"/>
        <end position="45"/>
    </location>
</feature>
<evidence type="ECO:0000313" key="4">
    <source>
        <dbReference type="Proteomes" id="UP001154282"/>
    </source>
</evidence>
<dbReference type="EMBL" id="CAMGYJ010000005">
    <property type="protein sequence ID" value="CAI0419445.1"/>
    <property type="molecule type" value="Genomic_DNA"/>
</dbReference>
<reference evidence="3" key="1">
    <citation type="submission" date="2022-08" db="EMBL/GenBank/DDBJ databases">
        <authorList>
            <person name="Gutierrez-Valencia J."/>
        </authorList>
    </citation>
    <scope>NUCLEOTIDE SEQUENCE</scope>
</reference>
<dbReference type="Proteomes" id="UP001154282">
    <property type="component" value="Unassembled WGS sequence"/>
</dbReference>
<feature type="signal peptide" evidence="2">
    <location>
        <begin position="1"/>
        <end position="24"/>
    </location>
</feature>
<feature type="non-terminal residue" evidence="3">
    <location>
        <position position="1"/>
    </location>
</feature>
<accession>A0AAV0KDC7</accession>
<feature type="region of interest" description="Disordered" evidence="1">
    <location>
        <begin position="21"/>
        <end position="45"/>
    </location>
</feature>
<proteinExistence type="predicted"/>
<organism evidence="3 4">
    <name type="scientific">Linum tenue</name>
    <dbReference type="NCBI Taxonomy" id="586396"/>
    <lineage>
        <taxon>Eukaryota</taxon>
        <taxon>Viridiplantae</taxon>
        <taxon>Streptophyta</taxon>
        <taxon>Embryophyta</taxon>
        <taxon>Tracheophyta</taxon>
        <taxon>Spermatophyta</taxon>
        <taxon>Magnoliopsida</taxon>
        <taxon>eudicotyledons</taxon>
        <taxon>Gunneridae</taxon>
        <taxon>Pentapetalae</taxon>
        <taxon>rosids</taxon>
        <taxon>fabids</taxon>
        <taxon>Malpighiales</taxon>
        <taxon>Linaceae</taxon>
        <taxon>Linum</taxon>
    </lineage>
</organism>
<evidence type="ECO:0000313" key="3">
    <source>
        <dbReference type="EMBL" id="CAI0419445.1"/>
    </source>
</evidence>
<keyword evidence="2" id="KW-0732">Signal</keyword>
<dbReference type="AlphaFoldDB" id="A0AAV0KDC7"/>
<name>A0AAV0KDC7_9ROSI</name>
<evidence type="ECO:0000256" key="1">
    <source>
        <dbReference type="SAM" id="MobiDB-lite"/>
    </source>
</evidence>
<protein>
    <submittedName>
        <fullName evidence="3">Uncharacterized protein</fullName>
    </submittedName>
</protein>
<gene>
    <name evidence="3" type="ORF">LITE_LOCUS17995</name>
</gene>
<comment type="caution">
    <text evidence="3">The sequence shown here is derived from an EMBL/GenBank/DDBJ whole genome shotgun (WGS) entry which is preliminary data.</text>
</comment>
<keyword evidence="4" id="KW-1185">Reference proteome</keyword>